<gene>
    <name evidence="1" type="ORF">LTR77_002469</name>
</gene>
<comment type="caution">
    <text evidence="1">The sequence shown here is derived from an EMBL/GenBank/DDBJ whole genome shotgun (WGS) entry which is preliminary data.</text>
</comment>
<sequence>MPTHATLTIRLHSASAATAAPLPEHTIYSSVPDHDTSGNRITVLLPATPSAQFWLSYACPDPAVAFGEETKFLYFKVVLKGRCVLSWSVGAKDEWKGKAVVGFFEKEGEDDGGMRVEKRGFFFPGPEVLGRDWVSGWQEGMKIHVFRAKGRKRCELAYEAFEEFGGLGSETDGEGAGMQTVGIKQNGDKQRMYTYALVDEKTEPFAKFVWRFCSQEQYNQLFTTRYSNSSLAKLWGDIGPIGSPSLSSTSTVADSDPESETSIRLRLELSAKRAILAPAAGPFSPSPLPRAPEKKASINFSRPFVRARPVRPVLRRMPVYTGPSPLVCQQRMNSWLADVNIHARSPSLRSVATGMAEYAAEPAAPVAAPEKKRASVPQEMGPIVVGQFEPRWRKRQAKADVEHRRFFGLEVGKEGSIKLD</sequence>
<dbReference type="GeneID" id="89923816"/>
<organism evidence="1 2">
    <name type="scientific">Saxophila tyrrhenica</name>
    <dbReference type="NCBI Taxonomy" id="1690608"/>
    <lineage>
        <taxon>Eukaryota</taxon>
        <taxon>Fungi</taxon>
        <taxon>Dikarya</taxon>
        <taxon>Ascomycota</taxon>
        <taxon>Pezizomycotina</taxon>
        <taxon>Dothideomycetes</taxon>
        <taxon>Dothideomycetidae</taxon>
        <taxon>Mycosphaerellales</taxon>
        <taxon>Extremaceae</taxon>
        <taxon>Saxophila</taxon>
    </lineage>
</organism>
<reference evidence="1 2" key="1">
    <citation type="submission" date="2023-08" db="EMBL/GenBank/DDBJ databases">
        <title>Black Yeasts Isolated from many extreme environments.</title>
        <authorList>
            <person name="Coleine C."/>
            <person name="Stajich J.E."/>
            <person name="Selbmann L."/>
        </authorList>
    </citation>
    <scope>NUCLEOTIDE SEQUENCE [LARGE SCALE GENOMIC DNA]</scope>
    <source>
        <strain evidence="1 2">CCFEE 5935</strain>
    </source>
</reference>
<name>A0AAV9PM64_9PEZI</name>
<protein>
    <submittedName>
        <fullName evidence="1">Uncharacterized protein</fullName>
    </submittedName>
</protein>
<evidence type="ECO:0000313" key="2">
    <source>
        <dbReference type="Proteomes" id="UP001337655"/>
    </source>
</evidence>
<evidence type="ECO:0000313" key="1">
    <source>
        <dbReference type="EMBL" id="KAK5173788.1"/>
    </source>
</evidence>
<dbReference type="EMBL" id="JAVRRT010000003">
    <property type="protein sequence ID" value="KAK5173788.1"/>
    <property type="molecule type" value="Genomic_DNA"/>
</dbReference>
<dbReference type="RefSeq" id="XP_064662483.1">
    <property type="nucleotide sequence ID" value="XM_064799728.1"/>
</dbReference>
<dbReference type="Proteomes" id="UP001337655">
    <property type="component" value="Unassembled WGS sequence"/>
</dbReference>
<proteinExistence type="predicted"/>
<accession>A0AAV9PM64</accession>
<dbReference type="AlphaFoldDB" id="A0AAV9PM64"/>
<keyword evidence="2" id="KW-1185">Reference proteome</keyword>